<feature type="region of interest" description="Disordered" evidence="5">
    <location>
        <begin position="419"/>
        <end position="448"/>
    </location>
</feature>
<dbReference type="InterPro" id="IPR041681">
    <property type="entry name" value="PH_9"/>
</dbReference>
<feature type="compositionally biased region" description="Polar residues" evidence="5">
    <location>
        <begin position="419"/>
        <end position="437"/>
    </location>
</feature>
<accession>A0A8S3YJ67</accession>
<dbReference type="Pfam" id="PF15410">
    <property type="entry name" value="PH_9"/>
    <property type="match status" value="1"/>
</dbReference>
<evidence type="ECO:0000313" key="9">
    <source>
        <dbReference type="Proteomes" id="UP000678393"/>
    </source>
</evidence>
<dbReference type="InterPro" id="IPR023394">
    <property type="entry name" value="Sec7_C_sf"/>
</dbReference>
<dbReference type="SUPFAM" id="SSF48425">
    <property type="entry name" value="Sec7 domain"/>
    <property type="match status" value="1"/>
</dbReference>
<sequence>MASQATHSPSRIPLPVRSSPTPVHHPVSGIYLKDLTHGDCLSSPQQLFSLNHDKENGNIKVDQQKQLQSPQTQKGKGFQTFLMTGEMIIDTNPAVTEKLVKQDSHVKTDKESHIPRLGPSDHRLITQSPKGPKPQHQQSSGTASPTLHSQIPGLLKNHNAQKLPASPHHPVHPCPSPEFSAYSQMTMSTPVRDFPLVYAPVAEMEELSDLSQSSCSESELGLDVDQTSLPVGSSLSEGHLLHSPNTDDARLDQAVESLSKLQPSLPGLSTGGFSDTSFSEPPSSADSGFVHDGHTSDLELASRGLMTCEPTFSIAGSYLSDETLTDRPAASFTDTMTYSVGPVCQGQDKSSNQTIVASSSGEKFSVHTGSTEQRPLVRTSKSHENYLQAGTNIALVSIDIDDNLAYSLDTLTYRDSLESSLDNVTSEPLQMSRSLDNSPEKKSDKSSAIEREFLPGFINLDDSKPLKLKLNKHREECADDRLCQTNNSGNFCTKFASPTPSSHVLHPSNGTSMFVPHSAEGPLNLHLHGEDIDTDGLYHQPSKAVDRPSAERLAKRLFLLEGFRKSDVSRHLYKKNDFSNLVAEEYLKFFDFQEDTLDQALRKFLLRFSLYGETQERERVLAHFSHRFMECNPGSFNSEDACHTLTCAIMLLNSDLHSPNVGRRMTCQEFIENLAGLNDGDNFSKEVLKAIYQAIKSEPLEWAIDDVSPEQEGAPLLEQTGPPQSPVLSSLGSNPFLEVPDPSKTTEYKKGYVMRKCCMDADRRRTPFGKRGWKMLYAVLRDMILYQYKDEHQLKKGHFVESSHNAIRIHHSLATKALDYTKKQHVFRLQTADLAEYLFQTGDSKELQEWVDTINLVAASLSAPVLPGAVGSRTKFQRQLLPSSCTRLNV</sequence>
<dbReference type="InterPro" id="IPR001849">
    <property type="entry name" value="PH_domain"/>
</dbReference>
<dbReference type="PROSITE" id="PS50190">
    <property type="entry name" value="SEC7"/>
    <property type="match status" value="1"/>
</dbReference>
<dbReference type="EMBL" id="CAJHNH020000378">
    <property type="protein sequence ID" value="CAG5117273.1"/>
    <property type="molecule type" value="Genomic_DNA"/>
</dbReference>
<evidence type="ECO:0000256" key="2">
    <source>
        <dbReference type="ARBA" id="ARBA00022475"/>
    </source>
</evidence>
<name>A0A8S3YJ67_9EUPU</name>
<dbReference type="InterPro" id="IPR035999">
    <property type="entry name" value="Sec7_dom_sf"/>
</dbReference>
<dbReference type="SUPFAM" id="SSF50729">
    <property type="entry name" value="PH domain-like"/>
    <property type="match status" value="1"/>
</dbReference>
<keyword evidence="4" id="KW-0472">Membrane</keyword>
<feature type="region of interest" description="Disordered" evidence="5">
    <location>
        <begin position="100"/>
        <end position="151"/>
    </location>
</feature>
<dbReference type="CDD" id="cd13295">
    <property type="entry name" value="PH_EFA6"/>
    <property type="match status" value="1"/>
</dbReference>
<feature type="compositionally biased region" description="Basic and acidic residues" evidence="5">
    <location>
        <begin position="100"/>
        <end position="124"/>
    </location>
</feature>
<dbReference type="Pfam" id="PF01369">
    <property type="entry name" value="Sec7"/>
    <property type="match status" value="1"/>
</dbReference>
<dbReference type="OrthoDB" id="2157641at2759"/>
<dbReference type="CDD" id="cd00171">
    <property type="entry name" value="Sec7"/>
    <property type="match status" value="1"/>
</dbReference>
<dbReference type="InterPro" id="IPR011993">
    <property type="entry name" value="PH-like_dom_sf"/>
</dbReference>
<keyword evidence="3" id="KW-0344">Guanine-nucleotide releasing factor</keyword>
<proteinExistence type="predicted"/>
<dbReference type="FunFam" id="1.10.1000.11:FF:000002">
    <property type="entry name" value="Cytohesin 1"/>
    <property type="match status" value="1"/>
</dbReference>
<feature type="region of interest" description="Disordered" evidence="5">
    <location>
        <begin position="713"/>
        <end position="740"/>
    </location>
</feature>
<dbReference type="PANTHER" id="PTHR10663">
    <property type="entry name" value="GUANYL-NUCLEOTIDE EXCHANGE FACTOR"/>
    <property type="match status" value="1"/>
</dbReference>
<evidence type="ECO:0000256" key="4">
    <source>
        <dbReference type="ARBA" id="ARBA00023136"/>
    </source>
</evidence>
<feature type="domain" description="PH" evidence="6">
    <location>
        <begin position="746"/>
        <end position="859"/>
    </location>
</feature>
<dbReference type="Proteomes" id="UP000678393">
    <property type="component" value="Unassembled WGS sequence"/>
</dbReference>
<dbReference type="Gene3D" id="1.10.1000.11">
    <property type="entry name" value="Arf Nucleotide-binding Site Opener,domain 2"/>
    <property type="match status" value="1"/>
</dbReference>
<dbReference type="PANTHER" id="PTHR10663:SF376">
    <property type="entry name" value="PH AND SEC7 DOMAIN-CONTAINING PROTEIN"/>
    <property type="match status" value="1"/>
</dbReference>
<feature type="region of interest" description="Disordered" evidence="5">
    <location>
        <begin position="1"/>
        <end position="25"/>
    </location>
</feature>
<comment type="caution">
    <text evidence="8">The sequence shown here is derived from an EMBL/GenBank/DDBJ whole genome shotgun (WGS) entry which is preliminary data.</text>
</comment>
<feature type="region of interest" description="Disordered" evidence="5">
    <location>
        <begin position="226"/>
        <end position="246"/>
    </location>
</feature>
<dbReference type="SMART" id="SM00233">
    <property type="entry name" value="PH"/>
    <property type="match status" value="1"/>
</dbReference>
<dbReference type="GO" id="GO:0005886">
    <property type="term" value="C:plasma membrane"/>
    <property type="evidence" value="ECO:0007669"/>
    <property type="project" value="UniProtKB-SubCell"/>
</dbReference>
<protein>
    <submittedName>
        <fullName evidence="8">Uncharacterized protein</fullName>
    </submittedName>
</protein>
<feature type="compositionally biased region" description="Polar residues" evidence="5">
    <location>
        <begin position="125"/>
        <end position="149"/>
    </location>
</feature>
<reference evidence="8" key="1">
    <citation type="submission" date="2021-04" db="EMBL/GenBank/DDBJ databases">
        <authorList>
            <consortium name="Molecular Ecology Group"/>
        </authorList>
    </citation>
    <scope>NUCLEOTIDE SEQUENCE</scope>
</reference>
<feature type="domain" description="SEC7" evidence="7">
    <location>
        <begin position="507"/>
        <end position="698"/>
    </location>
</feature>
<evidence type="ECO:0000313" key="8">
    <source>
        <dbReference type="EMBL" id="CAG5117273.1"/>
    </source>
</evidence>
<evidence type="ECO:0000259" key="6">
    <source>
        <dbReference type="PROSITE" id="PS50003"/>
    </source>
</evidence>
<dbReference type="FunFam" id="2.30.29.30:FF:000267">
    <property type="entry name" value="PH and SEC7 domain-containing protein 4"/>
    <property type="match status" value="1"/>
</dbReference>
<keyword evidence="2" id="KW-1003">Cell membrane</keyword>
<dbReference type="InterPro" id="IPR000904">
    <property type="entry name" value="Sec7_dom"/>
</dbReference>
<evidence type="ECO:0000256" key="1">
    <source>
        <dbReference type="ARBA" id="ARBA00004236"/>
    </source>
</evidence>
<feature type="compositionally biased region" description="Polar residues" evidence="5">
    <location>
        <begin position="271"/>
        <end position="286"/>
    </location>
</feature>
<dbReference type="SMART" id="SM00222">
    <property type="entry name" value="Sec7"/>
    <property type="match status" value="1"/>
</dbReference>
<dbReference type="Gene3D" id="2.30.29.30">
    <property type="entry name" value="Pleckstrin-homology domain (PH domain)/Phosphotyrosine-binding domain (PTB)"/>
    <property type="match status" value="1"/>
</dbReference>
<organism evidence="8 9">
    <name type="scientific">Candidula unifasciata</name>
    <dbReference type="NCBI Taxonomy" id="100452"/>
    <lineage>
        <taxon>Eukaryota</taxon>
        <taxon>Metazoa</taxon>
        <taxon>Spiralia</taxon>
        <taxon>Lophotrochozoa</taxon>
        <taxon>Mollusca</taxon>
        <taxon>Gastropoda</taxon>
        <taxon>Heterobranchia</taxon>
        <taxon>Euthyneura</taxon>
        <taxon>Panpulmonata</taxon>
        <taxon>Eupulmonata</taxon>
        <taxon>Stylommatophora</taxon>
        <taxon>Helicina</taxon>
        <taxon>Helicoidea</taxon>
        <taxon>Geomitridae</taxon>
        <taxon>Candidula</taxon>
    </lineage>
</organism>
<feature type="region of interest" description="Disordered" evidence="5">
    <location>
        <begin position="262"/>
        <end position="286"/>
    </location>
</feature>
<keyword evidence="9" id="KW-1185">Reference proteome</keyword>
<feature type="compositionally biased region" description="Basic and acidic residues" evidence="5">
    <location>
        <begin position="438"/>
        <end position="448"/>
    </location>
</feature>
<gene>
    <name evidence="8" type="ORF">CUNI_LOCUS2831</name>
</gene>
<dbReference type="InterPro" id="IPR001605">
    <property type="entry name" value="PH_dom-spectrin-type"/>
</dbReference>
<evidence type="ECO:0000259" key="7">
    <source>
        <dbReference type="PROSITE" id="PS50190"/>
    </source>
</evidence>
<evidence type="ECO:0000256" key="5">
    <source>
        <dbReference type="SAM" id="MobiDB-lite"/>
    </source>
</evidence>
<feature type="non-terminal residue" evidence="8">
    <location>
        <position position="890"/>
    </location>
</feature>
<dbReference type="AlphaFoldDB" id="A0A8S3YJ67"/>
<dbReference type="PROSITE" id="PS50003">
    <property type="entry name" value="PH_DOMAIN"/>
    <property type="match status" value="1"/>
</dbReference>
<comment type="subcellular location">
    <subcellularLocation>
        <location evidence="1">Cell membrane</location>
    </subcellularLocation>
</comment>
<dbReference type="GO" id="GO:0032012">
    <property type="term" value="P:regulation of ARF protein signal transduction"/>
    <property type="evidence" value="ECO:0007669"/>
    <property type="project" value="InterPro"/>
</dbReference>
<dbReference type="PRINTS" id="PR00683">
    <property type="entry name" value="SPECTRINPH"/>
</dbReference>
<dbReference type="GO" id="GO:0005543">
    <property type="term" value="F:phospholipid binding"/>
    <property type="evidence" value="ECO:0007669"/>
    <property type="project" value="InterPro"/>
</dbReference>
<evidence type="ECO:0000256" key="3">
    <source>
        <dbReference type="ARBA" id="ARBA00022658"/>
    </source>
</evidence>
<dbReference type="GO" id="GO:0005085">
    <property type="term" value="F:guanyl-nucleotide exchange factor activity"/>
    <property type="evidence" value="ECO:0007669"/>
    <property type="project" value="UniProtKB-KW"/>
</dbReference>
<feature type="compositionally biased region" description="Low complexity" evidence="5">
    <location>
        <begin position="232"/>
        <end position="243"/>
    </location>
</feature>